<accession>A0A520M8I6</accession>
<proteinExistence type="predicted"/>
<sequence>MSQELVTYIVLGSKSRLASLKKFKVDVNEECIFLNFNEYSSIVKTLDQVIADSKGSLIVLLPPSTVPKKHNRKTLKKMGMINYPVWGWFNSPNHDEKFISSLKKINTYIRNTPTIDQGIYFTKDLYYSIGGIGHFQSDYFVEISKRLSSRLDPQAPLSPLTFRSSSRVSLL</sequence>
<gene>
    <name evidence="1" type="ORF">EVB00_02220</name>
</gene>
<comment type="caution">
    <text evidence="1">The sequence shown here is derived from an EMBL/GenBank/DDBJ whole genome shotgun (WGS) entry which is preliminary data.</text>
</comment>
<dbReference type="AlphaFoldDB" id="A0A520M8I6"/>
<reference evidence="1 2" key="1">
    <citation type="submission" date="2019-02" db="EMBL/GenBank/DDBJ databases">
        <title>Prokaryotic population dynamics and viral predation in marine succession experiment using metagenomics: the confinement effect.</title>
        <authorList>
            <person name="Haro-Moreno J.M."/>
            <person name="Rodriguez-Valera F."/>
            <person name="Lopez-Perez M."/>
        </authorList>
    </citation>
    <scope>NUCLEOTIDE SEQUENCE [LARGE SCALE GENOMIC DNA]</scope>
    <source>
        <strain evidence="1">MED-G167</strain>
    </source>
</reference>
<dbReference type="EMBL" id="SHBM01000028">
    <property type="protein sequence ID" value="RZO17542.1"/>
    <property type="molecule type" value="Genomic_DNA"/>
</dbReference>
<evidence type="ECO:0000313" key="2">
    <source>
        <dbReference type="Proteomes" id="UP000318359"/>
    </source>
</evidence>
<protein>
    <submittedName>
        <fullName evidence="1">Uncharacterized protein</fullName>
    </submittedName>
</protein>
<name>A0A520M8I6_9GAMM</name>
<evidence type="ECO:0000313" key="1">
    <source>
        <dbReference type="EMBL" id="RZO17542.1"/>
    </source>
</evidence>
<dbReference type="Proteomes" id="UP000318359">
    <property type="component" value="Unassembled WGS sequence"/>
</dbReference>
<organism evidence="1 2">
    <name type="scientific">SAR86 cluster bacterium</name>
    <dbReference type="NCBI Taxonomy" id="2030880"/>
    <lineage>
        <taxon>Bacteria</taxon>
        <taxon>Pseudomonadati</taxon>
        <taxon>Pseudomonadota</taxon>
        <taxon>Gammaproteobacteria</taxon>
        <taxon>SAR86 cluster</taxon>
    </lineage>
</organism>